<dbReference type="Proteomes" id="UP000011820">
    <property type="component" value="Chromosome"/>
</dbReference>
<proteinExistence type="predicted"/>
<evidence type="ECO:0000313" key="2">
    <source>
        <dbReference type="EMBL" id="AGH16834.1"/>
    </source>
</evidence>
<evidence type="ECO:0000313" key="3">
    <source>
        <dbReference type="Proteomes" id="UP000011820"/>
    </source>
</evidence>
<accession>A0ABN4B225</accession>
<keyword evidence="1" id="KW-0472">Membrane</keyword>
<keyword evidence="1" id="KW-0812">Transmembrane</keyword>
<evidence type="ECO:0000256" key="1">
    <source>
        <dbReference type="SAM" id="Phobius"/>
    </source>
</evidence>
<reference evidence="2 3" key="1">
    <citation type="journal article" date="2013" name="Genome Announc.">
        <title>Complete Genome Sequence of a Chinese Strain of 'Candidatus Liberibacter asiaticus'.</title>
        <authorList>
            <person name="Lin H."/>
            <person name="Han C.S."/>
            <person name="Liu B."/>
            <person name="Lou B."/>
            <person name="Bai X."/>
            <person name="Deng C."/>
            <person name="Civerolo E.L."/>
            <person name="Gupta G."/>
        </authorList>
    </citation>
    <scope>NUCLEOTIDE SEQUENCE [LARGE SCALE GENOMIC DNA]</scope>
    <source>
        <strain evidence="3">gxpsy</strain>
    </source>
</reference>
<sequence length="64" mass="7410">MFILIFIPSSCFDQRTISYALMQRLIEILLLSSFAVIAIIFLWADIREKSISAFFRDIPIALVK</sequence>
<gene>
    <name evidence="2" type="ORF">WSI_02320</name>
</gene>
<name>A0ABN4B225_LIBAS</name>
<dbReference type="EMBL" id="CP004005">
    <property type="protein sequence ID" value="AGH16834.1"/>
    <property type="molecule type" value="Genomic_DNA"/>
</dbReference>
<protein>
    <submittedName>
        <fullName evidence="2">Uncharacterized protein</fullName>
    </submittedName>
</protein>
<organism evidence="2 3">
    <name type="scientific">Candidatus Liberibacter asiaticus str. gxpsy</name>
    <dbReference type="NCBI Taxonomy" id="1174529"/>
    <lineage>
        <taxon>Bacteria</taxon>
        <taxon>Pseudomonadati</taxon>
        <taxon>Pseudomonadota</taxon>
        <taxon>Alphaproteobacteria</taxon>
        <taxon>Hyphomicrobiales</taxon>
        <taxon>Rhizobiaceae</taxon>
        <taxon>Liberibacter</taxon>
    </lineage>
</organism>
<feature type="transmembrane region" description="Helical" evidence="1">
    <location>
        <begin position="25"/>
        <end position="46"/>
    </location>
</feature>
<keyword evidence="3" id="KW-1185">Reference proteome</keyword>
<keyword evidence="1" id="KW-1133">Transmembrane helix</keyword>